<dbReference type="Proteomes" id="UP000831479">
    <property type="component" value="Segment"/>
</dbReference>
<evidence type="ECO:0000313" key="2">
    <source>
        <dbReference type="EMBL" id="QBQ01610.1"/>
    </source>
</evidence>
<dbReference type="EMBL" id="MH923363">
    <property type="protein sequence ID" value="QBQ01610.1"/>
    <property type="molecule type" value="Genomic_DNA"/>
</dbReference>
<name>A0AAF1D277_9BBAC</name>
<reference evidence="2" key="1">
    <citation type="journal article" date="2019" name="Genomics">
        <title>Genome sequence analysis and organization of the Hyphantria cunea granulovirus (HycuGV-Hc1) from Turkey.</title>
        <authorList>
            <person name="Gencer D."/>
            <person name="Bayramoglu Z."/>
            <person name="Nalcacioglu R."/>
            <person name="Demirbag Z."/>
            <person name="Demir I."/>
        </authorList>
    </citation>
    <scope>NUCLEOTIDE SEQUENCE</scope>
    <source>
        <strain evidence="2">Hc1</strain>
    </source>
</reference>
<organism evidence="2 3">
    <name type="scientific">Hyphantria cunea granulovirus</name>
    <dbReference type="NCBI Taxonomy" id="307448"/>
    <lineage>
        <taxon>Viruses</taxon>
        <taxon>Viruses incertae sedis</taxon>
        <taxon>Naldaviricetes</taxon>
        <taxon>Lefavirales</taxon>
        <taxon>Baculoviridae</taxon>
        <taxon>Betabaculovirus</taxon>
        <taxon>Betabaculovirus hycuneae</taxon>
    </lineage>
</organism>
<keyword evidence="3" id="KW-1185">Reference proteome</keyword>
<protein>
    <submittedName>
        <fullName evidence="2">Uncharacterized protein</fullName>
    </submittedName>
</protein>
<accession>A0AAF1D277</accession>
<evidence type="ECO:0000313" key="3">
    <source>
        <dbReference type="Proteomes" id="UP000831479"/>
    </source>
</evidence>
<feature type="transmembrane region" description="Helical" evidence="1">
    <location>
        <begin position="31"/>
        <end position="48"/>
    </location>
</feature>
<proteinExistence type="predicted"/>
<keyword evidence="1" id="KW-1133">Transmembrane helix</keyword>
<keyword evidence="1" id="KW-0812">Transmembrane</keyword>
<sequence length="53" mass="6411">MTFFTFDLFITRFVYIIPQIFAPFDKNLCTHFSTFMCTYFIIGLILQIKKFLN</sequence>
<evidence type="ECO:0000256" key="1">
    <source>
        <dbReference type="SAM" id="Phobius"/>
    </source>
</evidence>
<keyword evidence="1" id="KW-0472">Membrane</keyword>
<gene>
    <name evidence="2" type="ORF">HycuGV_00057</name>
</gene>